<evidence type="ECO:0000313" key="2">
    <source>
        <dbReference type="EMBL" id="KAK3764936.1"/>
    </source>
</evidence>
<evidence type="ECO:0000313" key="3">
    <source>
        <dbReference type="Proteomes" id="UP001283361"/>
    </source>
</evidence>
<sequence>MCPISGIVVGRHRSRHSHRPIHTKCPGVLPLSIKDKTQTGPFQVSQPIRPGQINTVPCRPGWLRGRLEWY</sequence>
<dbReference type="Proteomes" id="UP001283361">
    <property type="component" value="Unassembled WGS sequence"/>
</dbReference>
<comment type="caution">
    <text evidence="2">The sequence shown here is derived from an EMBL/GenBank/DDBJ whole genome shotgun (WGS) entry which is preliminary data.</text>
</comment>
<reference evidence="2" key="1">
    <citation type="journal article" date="2023" name="G3 (Bethesda)">
        <title>A reference genome for the long-term kleptoplast-retaining sea slug Elysia crispata morphotype clarki.</title>
        <authorList>
            <person name="Eastman K.E."/>
            <person name="Pendleton A.L."/>
            <person name="Shaikh M.A."/>
            <person name="Suttiyut T."/>
            <person name="Ogas R."/>
            <person name="Tomko P."/>
            <person name="Gavelis G."/>
            <person name="Widhalm J.R."/>
            <person name="Wisecaver J.H."/>
        </authorList>
    </citation>
    <scope>NUCLEOTIDE SEQUENCE</scope>
    <source>
        <strain evidence="2">ECLA1</strain>
    </source>
</reference>
<protein>
    <submittedName>
        <fullName evidence="2">Uncharacterized protein</fullName>
    </submittedName>
</protein>
<evidence type="ECO:0000256" key="1">
    <source>
        <dbReference type="SAM" id="MobiDB-lite"/>
    </source>
</evidence>
<dbReference type="AlphaFoldDB" id="A0AAE0ZA87"/>
<dbReference type="EMBL" id="JAWDGP010004365">
    <property type="protein sequence ID" value="KAK3764936.1"/>
    <property type="molecule type" value="Genomic_DNA"/>
</dbReference>
<name>A0AAE0ZA87_9GAST</name>
<feature type="compositionally biased region" description="Basic residues" evidence="1">
    <location>
        <begin position="10"/>
        <end position="21"/>
    </location>
</feature>
<feature type="region of interest" description="Disordered" evidence="1">
    <location>
        <begin position="1"/>
        <end position="21"/>
    </location>
</feature>
<gene>
    <name evidence="2" type="ORF">RRG08_045739</name>
</gene>
<keyword evidence="3" id="KW-1185">Reference proteome</keyword>
<accession>A0AAE0ZA87</accession>
<proteinExistence type="predicted"/>
<organism evidence="2 3">
    <name type="scientific">Elysia crispata</name>
    <name type="common">lettuce slug</name>
    <dbReference type="NCBI Taxonomy" id="231223"/>
    <lineage>
        <taxon>Eukaryota</taxon>
        <taxon>Metazoa</taxon>
        <taxon>Spiralia</taxon>
        <taxon>Lophotrochozoa</taxon>
        <taxon>Mollusca</taxon>
        <taxon>Gastropoda</taxon>
        <taxon>Heterobranchia</taxon>
        <taxon>Euthyneura</taxon>
        <taxon>Panpulmonata</taxon>
        <taxon>Sacoglossa</taxon>
        <taxon>Placobranchoidea</taxon>
        <taxon>Plakobranchidae</taxon>
        <taxon>Elysia</taxon>
    </lineage>
</organism>